<proteinExistence type="predicted"/>
<keyword evidence="1" id="KW-0677">Repeat</keyword>
<comment type="caution">
    <text evidence="4">The sequence shown here is derived from an EMBL/GenBank/DDBJ whole genome shotgun (WGS) entry which is preliminary data.</text>
</comment>
<dbReference type="SUPFAM" id="SSF52540">
    <property type="entry name" value="P-loop containing nucleoside triphosphate hydrolases"/>
    <property type="match status" value="1"/>
</dbReference>
<evidence type="ECO:0000256" key="1">
    <source>
        <dbReference type="ARBA" id="ARBA00022737"/>
    </source>
</evidence>
<keyword evidence="5" id="KW-1185">Reference proteome</keyword>
<gene>
    <name evidence="4" type="ORF">CONPUDRAFT_40305</name>
</gene>
<dbReference type="Pfam" id="PF24883">
    <property type="entry name" value="NPHP3_N"/>
    <property type="match status" value="1"/>
</dbReference>
<dbReference type="KEGG" id="cput:CONPUDRAFT_40305"/>
<dbReference type="RefSeq" id="XP_007774779.1">
    <property type="nucleotide sequence ID" value="XM_007776589.1"/>
</dbReference>
<organism evidence="4 5">
    <name type="scientific">Coniophora puteana (strain RWD-64-598)</name>
    <name type="common">Brown rot fungus</name>
    <dbReference type="NCBI Taxonomy" id="741705"/>
    <lineage>
        <taxon>Eukaryota</taxon>
        <taxon>Fungi</taxon>
        <taxon>Dikarya</taxon>
        <taxon>Basidiomycota</taxon>
        <taxon>Agaricomycotina</taxon>
        <taxon>Agaricomycetes</taxon>
        <taxon>Agaricomycetidae</taxon>
        <taxon>Boletales</taxon>
        <taxon>Coniophorineae</taxon>
        <taxon>Coniophoraceae</taxon>
        <taxon>Coniophora</taxon>
    </lineage>
</organism>
<feature type="region of interest" description="Disordered" evidence="2">
    <location>
        <begin position="1"/>
        <end position="26"/>
    </location>
</feature>
<dbReference type="Gene3D" id="3.40.50.300">
    <property type="entry name" value="P-loop containing nucleotide triphosphate hydrolases"/>
    <property type="match status" value="1"/>
</dbReference>
<dbReference type="AlphaFoldDB" id="A0A5M3M7Q9"/>
<dbReference type="InterPro" id="IPR027417">
    <property type="entry name" value="P-loop_NTPase"/>
</dbReference>
<protein>
    <recommendedName>
        <fullName evidence="3">Nephrocystin 3-like N-terminal domain-containing protein</fullName>
    </recommendedName>
</protein>
<sequence length="79" mass="8802">LARKCAHGATYDSNQRQPHFTCPPGTRDDVLETIRTRIETGDRKIVWIIGEPGAGKSALAHTLADDFRAEERLAGTFFF</sequence>
<feature type="non-terminal residue" evidence="4">
    <location>
        <position position="79"/>
    </location>
</feature>
<dbReference type="Proteomes" id="UP000053558">
    <property type="component" value="Unassembled WGS sequence"/>
</dbReference>
<evidence type="ECO:0000313" key="5">
    <source>
        <dbReference type="Proteomes" id="UP000053558"/>
    </source>
</evidence>
<name>A0A5M3M7Q9_CONPW</name>
<feature type="domain" description="Nephrocystin 3-like N-terminal" evidence="3">
    <location>
        <begin position="37"/>
        <end position="79"/>
    </location>
</feature>
<reference evidence="5" key="1">
    <citation type="journal article" date="2012" name="Science">
        <title>The Paleozoic origin of enzymatic lignin decomposition reconstructed from 31 fungal genomes.</title>
        <authorList>
            <person name="Floudas D."/>
            <person name="Binder M."/>
            <person name="Riley R."/>
            <person name="Barry K."/>
            <person name="Blanchette R.A."/>
            <person name="Henrissat B."/>
            <person name="Martinez A.T."/>
            <person name="Otillar R."/>
            <person name="Spatafora J.W."/>
            <person name="Yadav J.S."/>
            <person name="Aerts A."/>
            <person name="Benoit I."/>
            <person name="Boyd A."/>
            <person name="Carlson A."/>
            <person name="Copeland A."/>
            <person name="Coutinho P.M."/>
            <person name="de Vries R.P."/>
            <person name="Ferreira P."/>
            <person name="Findley K."/>
            <person name="Foster B."/>
            <person name="Gaskell J."/>
            <person name="Glotzer D."/>
            <person name="Gorecki P."/>
            <person name="Heitman J."/>
            <person name="Hesse C."/>
            <person name="Hori C."/>
            <person name="Igarashi K."/>
            <person name="Jurgens J.A."/>
            <person name="Kallen N."/>
            <person name="Kersten P."/>
            <person name="Kohler A."/>
            <person name="Kuees U."/>
            <person name="Kumar T.K.A."/>
            <person name="Kuo A."/>
            <person name="LaButti K."/>
            <person name="Larrondo L.F."/>
            <person name="Lindquist E."/>
            <person name="Ling A."/>
            <person name="Lombard V."/>
            <person name="Lucas S."/>
            <person name="Lundell T."/>
            <person name="Martin R."/>
            <person name="McLaughlin D.J."/>
            <person name="Morgenstern I."/>
            <person name="Morin E."/>
            <person name="Murat C."/>
            <person name="Nagy L.G."/>
            <person name="Nolan M."/>
            <person name="Ohm R.A."/>
            <person name="Patyshakuliyeva A."/>
            <person name="Rokas A."/>
            <person name="Ruiz-Duenas F.J."/>
            <person name="Sabat G."/>
            <person name="Salamov A."/>
            <person name="Samejima M."/>
            <person name="Schmutz J."/>
            <person name="Slot J.C."/>
            <person name="St John F."/>
            <person name="Stenlid J."/>
            <person name="Sun H."/>
            <person name="Sun S."/>
            <person name="Syed K."/>
            <person name="Tsang A."/>
            <person name="Wiebenga A."/>
            <person name="Young D."/>
            <person name="Pisabarro A."/>
            <person name="Eastwood D.C."/>
            <person name="Martin F."/>
            <person name="Cullen D."/>
            <person name="Grigoriev I.V."/>
            <person name="Hibbett D.S."/>
        </authorList>
    </citation>
    <scope>NUCLEOTIDE SEQUENCE [LARGE SCALE GENOMIC DNA]</scope>
    <source>
        <strain evidence="5">RWD-64-598 SS2</strain>
    </source>
</reference>
<evidence type="ECO:0000256" key="2">
    <source>
        <dbReference type="SAM" id="MobiDB-lite"/>
    </source>
</evidence>
<dbReference type="EMBL" id="JH711590">
    <property type="protein sequence ID" value="EIW74845.1"/>
    <property type="molecule type" value="Genomic_DNA"/>
</dbReference>
<dbReference type="GeneID" id="19206881"/>
<evidence type="ECO:0000313" key="4">
    <source>
        <dbReference type="EMBL" id="EIW74845.1"/>
    </source>
</evidence>
<evidence type="ECO:0000259" key="3">
    <source>
        <dbReference type="Pfam" id="PF24883"/>
    </source>
</evidence>
<dbReference type="InterPro" id="IPR056884">
    <property type="entry name" value="NPHP3-like_N"/>
</dbReference>
<dbReference type="OrthoDB" id="2682093at2759"/>
<feature type="non-terminal residue" evidence="4">
    <location>
        <position position="1"/>
    </location>
</feature>
<accession>A0A5M3M7Q9</accession>